<organism evidence="1 2">
    <name type="scientific">Lasiodiplodia mahajangana</name>
    <dbReference type="NCBI Taxonomy" id="1108764"/>
    <lineage>
        <taxon>Eukaryota</taxon>
        <taxon>Fungi</taxon>
        <taxon>Dikarya</taxon>
        <taxon>Ascomycota</taxon>
        <taxon>Pezizomycotina</taxon>
        <taxon>Dothideomycetes</taxon>
        <taxon>Dothideomycetes incertae sedis</taxon>
        <taxon>Botryosphaeriales</taxon>
        <taxon>Botryosphaeriaceae</taxon>
        <taxon>Lasiodiplodia</taxon>
    </lineage>
</organism>
<dbReference type="Proteomes" id="UP001153332">
    <property type="component" value="Unassembled WGS sequence"/>
</dbReference>
<evidence type="ECO:0000313" key="2">
    <source>
        <dbReference type="Proteomes" id="UP001153332"/>
    </source>
</evidence>
<dbReference type="EMBL" id="JAPUUL010002159">
    <property type="protein sequence ID" value="KAJ8125829.1"/>
    <property type="molecule type" value="Genomic_DNA"/>
</dbReference>
<keyword evidence="2" id="KW-1185">Reference proteome</keyword>
<comment type="caution">
    <text evidence="1">The sequence shown here is derived from an EMBL/GenBank/DDBJ whole genome shotgun (WGS) entry which is preliminary data.</text>
</comment>
<protein>
    <submittedName>
        <fullName evidence="1">Uncharacterized protein</fullName>
    </submittedName>
</protein>
<name>A0ACC2JEP8_9PEZI</name>
<sequence>MSEPGSVDPNESCIVNMYLQPDGCGDHDCYGLPTILSTKDEALTVISRLHPSAHVLFTVMHPRIYNQFGDEAARQEANKRQLEAAKDEIAIYRQVLEHLDKEAKKDPTQVAVRDSYIDRNAVRMDMLKYMIHIGERVVSAAAAQPSPAAQSQQSNGPPPPYTP</sequence>
<reference evidence="1" key="1">
    <citation type="submission" date="2022-12" db="EMBL/GenBank/DDBJ databases">
        <title>Genome Sequence of Lasiodiplodia mahajangana.</title>
        <authorList>
            <person name="Buettner E."/>
        </authorList>
    </citation>
    <scope>NUCLEOTIDE SEQUENCE</scope>
    <source>
        <strain evidence="1">VT137</strain>
    </source>
</reference>
<proteinExistence type="predicted"/>
<evidence type="ECO:0000313" key="1">
    <source>
        <dbReference type="EMBL" id="KAJ8125829.1"/>
    </source>
</evidence>
<accession>A0ACC2JEP8</accession>
<gene>
    <name evidence="1" type="ORF">O1611_g7809</name>
</gene>